<keyword evidence="5 7" id="KW-0720">Serine protease</keyword>
<dbReference type="Gene3D" id="3.30.70.80">
    <property type="entry name" value="Peptidase S8 propeptide/proteinase inhibitor I9"/>
    <property type="match status" value="1"/>
</dbReference>
<dbReference type="InterPro" id="IPR015500">
    <property type="entry name" value="Peptidase_S8_subtilisin-rel"/>
</dbReference>
<comment type="similarity">
    <text evidence="1 7">Belongs to the peptidase S8 family.</text>
</comment>
<dbReference type="InterPro" id="IPR036852">
    <property type="entry name" value="Peptidase_S8/S53_dom_sf"/>
</dbReference>
<dbReference type="InterPro" id="IPR041469">
    <property type="entry name" value="Subtilisin-like_FN3"/>
</dbReference>
<keyword evidence="13" id="KW-1185">Reference proteome</keyword>
<dbReference type="FunFam" id="2.60.40.2310:FF:000001">
    <property type="entry name" value="Subtilisin-like protease SBT1.5"/>
    <property type="match status" value="1"/>
</dbReference>
<reference evidence="12" key="1">
    <citation type="submission" date="2022-08" db="EMBL/GenBank/DDBJ databases">
        <authorList>
            <person name="Marques A."/>
        </authorList>
    </citation>
    <scope>NUCLEOTIDE SEQUENCE</scope>
    <source>
        <strain evidence="12">RhyPub2mFocal</strain>
        <tissue evidence="12">Leaves</tissue>
    </source>
</reference>
<proteinExistence type="inferred from homology"/>
<dbReference type="EMBL" id="JAMFTS010000004">
    <property type="protein sequence ID" value="KAJ4759834.1"/>
    <property type="molecule type" value="Genomic_DNA"/>
</dbReference>
<dbReference type="PROSITE" id="PS00138">
    <property type="entry name" value="SUBTILASE_SER"/>
    <property type="match status" value="1"/>
</dbReference>
<evidence type="ECO:0000313" key="12">
    <source>
        <dbReference type="EMBL" id="KAJ4759834.1"/>
    </source>
</evidence>
<keyword evidence="2 7" id="KW-0645">Protease</keyword>
<dbReference type="InterPro" id="IPR010259">
    <property type="entry name" value="S8pro/Inhibitor_I9"/>
</dbReference>
<evidence type="ECO:0000256" key="3">
    <source>
        <dbReference type="ARBA" id="ARBA00022729"/>
    </source>
</evidence>
<feature type="domain" description="Subtilisin-like protease fibronectin type-III" evidence="11">
    <location>
        <begin position="555"/>
        <end position="651"/>
    </location>
</feature>
<feature type="chain" id="PRO_5043787479" evidence="8">
    <location>
        <begin position="22"/>
        <end position="663"/>
    </location>
</feature>
<accession>A0AAV8CYI6</accession>
<evidence type="ECO:0000256" key="7">
    <source>
        <dbReference type="PROSITE-ProRule" id="PRU01240"/>
    </source>
</evidence>
<evidence type="ECO:0000256" key="1">
    <source>
        <dbReference type="ARBA" id="ARBA00011073"/>
    </source>
</evidence>
<protein>
    <submittedName>
        <fullName evidence="12">Subtilisin-like protease</fullName>
    </submittedName>
</protein>
<evidence type="ECO:0000259" key="10">
    <source>
        <dbReference type="Pfam" id="PF05922"/>
    </source>
</evidence>
<dbReference type="GO" id="GO:0006508">
    <property type="term" value="P:proteolysis"/>
    <property type="evidence" value="ECO:0007669"/>
    <property type="project" value="UniProtKB-KW"/>
</dbReference>
<evidence type="ECO:0000256" key="8">
    <source>
        <dbReference type="SAM" id="SignalP"/>
    </source>
</evidence>
<name>A0AAV8CYI6_9POAL</name>
<feature type="signal peptide" evidence="8">
    <location>
        <begin position="1"/>
        <end position="21"/>
    </location>
</feature>
<dbReference type="FunFam" id="3.30.70.80:FF:000002">
    <property type="entry name" value="Subtilisin-like protease SBT5.3"/>
    <property type="match status" value="1"/>
</dbReference>
<dbReference type="Gene3D" id="3.50.30.30">
    <property type="match status" value="1"/>
</dbReference>
<evidence type="ECO:0000256" key="2">
    <source>
        <dbReference type="ARBA" id="ARBA00022670"/>
    </source>
</evidence>
<evidence type="ECO:0000313" key="13">
    <source>
        <dbReference type="Proteomes" id="UP001140206"/>
    </source>
</evidence>
<organism evidence="12 13">
    <name type="scientific">Rhynchospora pubera</name>
    <dbReference type="NCBI Taxonomy" id="906938"/>
    <lineage>
        <taxon>Eukaryota</taxon>
        <taxon>Viridiplantae</taxon>
        <taxon>Streptophyta</taxon>
        <taxon>Embryophyta</taxon>
        <taxon>Tracheophyta</taxon>
        <taxon>Spermatophyta</taxon>
        <taxon>Magnoliopsida</taxon>
        <taxon>Liliopsida</taxon>
        <taxon>Poales</taxon>
        <taxon>Cyperaceae</taxon>
        <taxon>Cyperoideae</taxon>
        <taxon>Rhynchosporeae</taxon>
        <taxon>Rhynchospora</taxon>
    </lineage>
</organism>
<dbReference type="PROSITE" id="PS51892">
    <property type="entry name" value="SUBTILASE"/>
    <property type="match status" value="1"/>
</dbReference>
<dbReference type="PANTHER" id="PTHR10795">
    <property type="entry name" value="PROPROTEIN CONVERTASE SUBTILISIN/KEXIN"/>
    <property type="match status" value="1"/>
</dbReference>
<evidence type="ECO:0000259" key="9">
    <source>
        <dbReference type="Pfam" id="PF00082"/>
    </source>
</evidence>
<feature type="domain" description="Inhibitor I9" evidence="10">
    <location>
        <begin position="34"/>
        <end position="109"/>
    </location>
</feature>
<feature type="domain" description="Peptidase S8/S53" evidence="9">
    <location>
        <begin position="161"/>
        <end position="486"/>
    </location>
</feature>
<dbReference type="CDD" id="cd02120">
    <property type="entry name" value="PA_subtilisin_like"/>
    <property type="match status" value="1"/>
</dbReference>
<dbReference type="Pfam" id="PF05922">
    <property type="entry name" value="Inhibitor_I9"/>
    <property type="match status" value="1"/>
</dbReference>
<keyword evidence="3 8" id="KW-0732">Signal</keyword>
<dbReference type="AlphaFoldDB" id="A0AAV8CYI6"/>
<dbReference type="Gene3D" id="2.60.40.2310">
    <property type="match status" value="1"/>
</dbReference>
<dbReference type="InterPro" id="IPR037045">
    <property type="entry name" value="S8pro/Inhibitor_I9_sf"/>
</dbReference>
<dbReference type="Pfam" id="PF17766">
    <property type="entry name" value="fn3_6"/>
    <property type="match status" value="1"/>
</dbReference>
<gene>
    <name evidence="12" type="ORF">LUZ62_070209</name>
</gene>
<keyword evidence="4 7" id="KW-0378">Hydrolase</keyword>
<dbReference type="Gene3D" id="3.40.50.200">
    <property type="entry name" value="Peptidase S8/S53 domain"/>
    <property type="match status" value="1"/>
</dbReference>
<evidence type="ECO:0000259" key="11">
    <source>
        <dbReference type="Pfam" id="PF17766"/>
    </source>
</evidence>
<dbReference type="GO" id="GO:0004252">
    <property type="term" value="F:serine-type endopeptidase activity"/>
    <property type="evidence" value="ECO:0007669"/>
    <property type="project" value="UniProtKB-UniRule"/>
</dbReference>
<dbReference type="InterPro" id="IPR000209">
    <property type="entry name" value="Peptidase_S8/S53_dom"/>
</dbReference>
<feature type="active site" description="Charge relay system" evidence="6 7">
    <location>
        <position position="147"/>
    </location>
</feature>
<dbReference type="Pfam" id="PF00082">
    <property type="entry name" value="Peptidase_S8"/>
    <property type="match status" value="1"/>
</dbReference>
<evidence type="ECO:0000256" key="6">
    <source>
        <dbReference type="PIRSR" id="PIRSR615500-1"/>
    </source>
</evidence>
<dbReference type="SUPFAM" id="SSF52743">
    <property type="entry name" value="Subtilisin-like"/>
    <property type="match status" value="1"/>
</dbReference>
<dbReference type="InterPro" id="IPR045051">
    <property type="entry name" value="SBT"/>
</dbReference>
<feature type="active site" description="Charge relay system" evidence="6 7">
    <location>
        <position position="158"/>
    </location>
</feature>
<evidence type="ECO:0000256" key="4">
    <source>
        <dbReference type="ARBA" id="ARBA00022801"/>
    </source>
</evidence>
<dbReference type="Proteomes" id="UP001140206">
    <property type="component" value="Chromosome 4"/>
</dbReference>
<comment type="caution">
    <text evidence="12">The sequence shown here is derived from an EMBL/GenBank/DDBJ whole genome shotgun (WGS) entry which is preliminary data.</text>
</comment>
<dbReference type="InterPro" id="IPR023828">
    <property type="entry name" value="Peptidase_S8_Ser-AS"/>
</dbReference>
<feature type="active site" description="Charge relay system" evidence="6 7">
    <location>
        <position position="450"/>
    </location>
</feature>
<sequence length="663" mass="71115">MNLKNFSSIVLLAFFCTQIFQLSVHGIDASSKLYIVYLGERKHSDPEVVTASHHEKLTPLFGSKEEAVSSIVYSYKHGFSGFAAMLNESQVHILSDMPDVISVIPNRKFAAHTTRSWDFLGLDYSSNSNSLLQKGKYGEDIIIGVIDSGNLVSNTSFHGLAAGSTRGGAPRARLAIYKACWGSGVWCSGAALLAAVDDAINDGVDIISMSIGGSDEFPGTLHAVAKGIPVVFSAGNEGPAPQSVKNNVPWVITVAASTIDRTFPTIITLGNSQRLAGQSIYYEIQHSNTNDFTTLVDGSSCDSTTLTEQNITGKIVLCYNPTAIPGVLPRYNFGYAAQNVLDAGGRGIIYAQYTTNILYPCRGGGPCALVDFDIANKINSYIYSTSNPLVKISPAYNIEGKQVLAPRVAAFSSRGPNPRFPGILKPDIAASGVSILAAVNGGYQFMSGTSMACPHVTGIVALLKSLHPDWSPASIKSAIMTTASDTDSYGVQIEAEGTPRKIADPFDYGGGHIDPNKAADPGLVYDIDPNDYTKFFNCTLGPSDDCDSYVGQLYQLNVPSITVPDVKDIVSVWRTVTNVGPINSTYKSFVQPPAGVSVFVEPDLLSFDNNNKVKTFKVTFVANRKVQGDYTFGSLTWSDSSNHSVRIPLAIRIVIQDYYADTA</sequence>
<dbReference type="PRINTS" id="PR00723">
    <property type="entry name" value="SUBTILISIN"/>
</dbReference>
<evidence type="ECO:0000256" key="5">
    <source>
        <dbReference type="ARBA" id="ARBA00022825"/>
    </source>
</evidence>